<dbReference type="InterPro" id="IPR026816">
    <property type="entry name" value="Flavodoxin_dom"/>
</dbReference>
<evidence type="ECO:0000259" key="5">
    <source>
        <dbReference type="PROSITE" id="PS51379"/>
    </source>
</evidence>
<feature type="domain" description="4Fe-4S ferredoxin-type" evidence="5">
    <location>
        <begin position="181"/>
        <end position="210"/>
    </location>
</feature>
<dbReference type="Proteomes" id="UP000440004">
    <property type="component" value="Unassembled WGS sequence"/>
</dbReference>
<keyword evidence="7" id="KW-1185">Reference proteome</keyword>
<dbReference type="InterPro" id="IPR017896">
    <property type="entry name" value="4Fe4S_Fe-S-bd"/>
</dbReference>
<sequence>MKFNKVTLMYFSPNGTTKRTLENIANGLDVDQVVHMDLTDFDMRWERRDFASDELVLIGMPVYGGRIPPTAKEIFNRTIANKTPCVPVVVYGNRAYEDALLELKNKCEKSGFIIISAAIFIGEHAINNGVGKGRPDEKDEDIQIGFGEKIAQKISEIPSINGVMIEVPGNDPYKYPMDIPISPDTDEQRCIRCGKCQIDCPMKAIDPSDYTRTDNFRCIICFKCIRECQQNARSITTPKFVTQSKLLDVMNKERKEPEIFI</sequence>
<proteinExistence type="predicted"/>
<comment type="caution">
    <text evidence="6">The sequence shown here is derived from an EMBL/GenBank/DDBJ whole genome shotgun (WGS) entry which is preliminary data.</text>
</comment>
<evidence type="ECO:0000256" key="2">
    <source>
        <dbReference type="ARBA" id="ARBA00023004"/>
    </source>
</evidence>
<dbReference type="InterPro" id="IPR029039">
    <property type="entry name" value="Flavoprotein-like_sf"/>
</dbReference>
<dbReference type="Pfam" id="PF12724">
    <property type="entry name" value="Flavodoxin_5"/>
    <property type="match status" value="1"/>
</dbReference>
<dbReference type="PROSITE" id="PS51379">
    <property type="entry name" value="4FE4S_FER_2"/>
    <property type="match status" value="1"/>
</dbReference>
<keyword evidence="1" id="KW-0479">Metal-binding</keyword>
<evidence type="ECO:0000313" key="7">
    <source>
        <dbReference type="Proteomes" id="UP000440004"/>
    </source>
</evidence>
<dbReference type="InterPro" id="IPR017900">
    <property type="entry name" value="4Fe4S_Fe_S_CS"/>
</dbReference>
<evidence type="ECO:0000259" key="4">
    <source>
        <dbReference type="PROSITE" id="PS50902"/>
    </source>
</evidence>
<dbReference type="GO" id="GO:0051536">
    <property type="term" value="F:iron-sulfur cluster binding"/>
    <property type="evidence" value="ECO:0007669"/>
    <property type="project" value="UniProtKB-KW"/>
</dbReference>
<dbReference type="Gene3D" id="3.30.70.20">
    <property type="match status" value="1"/>
</dbReference>
<gene>
    <name evidence="6" type="ORF">GC105_10035</name>
</gene>
<dbReference type="EMBL" id="WHNX01000014">
    <property type="protein sequence ID" value="MPW26128.1"/>
    <property type="molecule type" value="Genomic_DNA"/>
</dbReference>
<name>A0A6A7K9H1_9FIRM</name>
<reference evidence="6 7" key="1">
    <citation type="submission" date="2019-10" db="EMBL/GenBank/DDBJ databases">
        <title>Alkalibaculum tamaniensis sp.nov., a new alkaliphilic acetogen, isolated on methoxylated aromatics from a mud volcano.</title>
        <authorList>
            <person name="Khomyakova M.A."/>
            <person name="Merkel A.Y."/>
            <person name="Bonch-Osmolovskaya E.A."/>
            <person name="Slobodkin A.I."/>
        </authorList>
    </citation>
    <scope>NUCLEOTIDE SEQUENCE [LARGE SCALE GENOMIC DNA]</scope>
    <source>
        <strain evidence="6 7">M08DMB</strain>
    </source>
</reference>
<dbReference type="Pfam" id="PF13237">
    <property type="entry name" value="Fer4_10"/>
    <property type="match status" value="1"/>
</dbReference>
<accession>A0A6A7K9H1</accession>
<organism evidence="6 7">
    <name type="scientific">Alkalibaculum sporogenes</name>
    <dbReference type="NCBI Taxonomy" id="2655001"/>
    <lineage>
        <taxon>Bacteria</taxon>
        <taxon>Bacillati</taxon>
        <taxon>Bacillota</taxon>
        <taxon>Clostridia</taxon>
        <taxon>Eubacteriales</taxon>
        <taxon>Eubacteriaceae</taxon>
        <taxon>Alkalibaculum</taxon>
    </lineage>
</organism>
<evidence type="ECO:0000256" key="3">
    <source>
        <dbReference type="ARBA" id="ARBA00023014"/>
    </source>
</evidence>
<protein>
    <submittedName>
        <fullName evidence="6">4Fe-4S dicluster domain-containing protein</fullName>
    </submittedName>
</protein>
<evidence type="ECO:0000313" key="6">
    <source>
        <dbReference type="EMBL" id="MPW26128.1"/>
    </source>
</evidence>
<dbReference type="GO" id="GO:0010181">
    <property type="term" value="F:FMN binding"/>
    <property type="evidence" value="ECO:0007669"/>
    <property type="project" value="InterPro"/>
</dbReference>
<dbReference type="GO" id="GO:0016651">
    <property type="term" value="F:oxidoreductase activity, acting on NAD(P)H"/>
    <property type="evidence" value="ECO:0007669"/>
    <property type="project" value="UniProtKB-ARBA"/>
</dbReference>
<keyword evidence="3" id="KW-0411">Iron-sulfur</keyword>
<dbReference type="PROSITE" id="PS50902">
    <property type="entry name" value="FLAVODOXIN_LIKE"/>
    <property type="match status" value="1"/>
</dbReference>
<dbReference type="RefSeq" id="WP_152804330.1">
    <property type="nucleotide sequence ID" value="NZ_WHNX01000014.1"/>
</dbReference>
<feature type="domain" description="Flavodoxin-like" evidence="4">
    <location>
        <begin position="6"/>
        <end position="151"/>
    </location>
</feature>
<dbReference type="AlphaFoldDB" id="A0A6A7K9H1"/>
<keyword evidence="2" id="KW-0408">Iron</keyword>
<dbReference type="SUPFAM" id="SSF52218">
    <property type="entry name" value="Flavoproteins"/>
    <property type="match status" value="1"/>
</dbReference>
<dbReference type="GO" id="GO:0046872">
    <property type="term" value="F:metal ion binding"/>
    <property type="evidence" value="ECO:0007669"/>
    <property type="project" value="UniProtKB-KW"/>
</dbReference>
<evidence type="ECO:0000256" key="1">
    <source>
        <dbReference type="ARBA" id="ARBA00022723"/>
    </source>
</evidence>
<dbReference type="SUPFAM" id="SSF54862">
    <property type="entry name" value="4Fe-4S ferredoxins"/>
    <property type="match status" value="1"/>
</dbReference>
<dbReference type="PROSITE" id="PS00198">
    <property type="entry name" value="4FE4S_FER_1"/>
    <property type="match status" value="1"/>
</dbReference>
<dbReference type="InterPro" id="IPR008254">
    <property type="entry name" value="Flavodoxin/NO_synth"/>
</dbReference>
<dbReference type="Gene3D" id="3.40.50.360">
    <property type="match status" value="1"/>
</dbReference>